<dbReference type="OMA" id="INIGNCD"/>
<keyword evidence="5" id="KW-1185">Reference proteome</keyword>
<feature type="region of interest" description="Disordered" evidence="2">
    <location>
        <begin position="403"/>
        <end position="597"/>
    </location>
</feature>
<feature type="compositionally biased region" description="Basic and acidic residues" evidence="2">
    <location>
        <begin position="1097"/>
        <end position="1108"/>
    </location>
</feature>
<dbReference type="RefSeq" id="XP_007674731.1">
    <property type="nucleotide sequence ID" value="XM_007676541.1"/>
</dbReference>
<dbReference type="HOGENOM" id="CLU_007593_1_2_1"/>
<feature type="compositionally biased region" description="Basic and acidic residues" evidence="2">
    <location>
        <begin position="433"/>
        <end position="471"/>
    </location>
</feature>
<sequence>MSIRHLGKLVVILSCFVAHGFAGSVYSVASSSKYYTVKGTKSVGSPPTITSSKIYTWPLWQTCSTTPTSTSTVPGSTITVTISATTTVFTTLAQSTSIATSTAVVSTSTTIFAPTSTSTSTALTSSTSTVSGATITISTSAGFVPIQSSLPTAPASGTKRRRRGRVAKDDVVAKRQPATTATTINSAQYVQSYVRYNWFYTYTIATTTVTAHTTPVVTKTAAASTAKVTKTVTIISSVLPAPAKSTTTTTITQVGTVVSTPVTTTTTTSTQVEIINLPASTYYAACAPNNILNHTSDGLQFYNFEGTTAAEYPTTDTDAYNCCVSCINIGNCDFAFFEFTDQGYCQNYVDLADTCAVASVPLTADALPPEDVAASLYFSNEEFIRKPNNFTPVLEEENAQMSELGGGRANNGGARAAGPVPVASSGTPSGLRTPRDVMRARNAREQQKQEELKAEEARRAEERRRSAERRAATLTGGAPRLSQASSAYTRDSGEPQGAYDGGADRTMRYGSRVSGVDQLGEPVGRTQEYPSSRTRGSTGSQQEQPRPAAPAATSGTRRTQQSQPTPRQPSGQTAAGAASSQSVPQPAESGQRGTSSSFPHAFERWEQLSSHWEGLTSYWLHKLEGNAEEIRNTVPNASTLSRQITDLSAAGANLFHAVVELQRLRASSERKFQRWFFETRADKEKQEEIQGGLDRQLKLERSARDEAVQKRLEAEAAATKASTELAEMRRELNISKEEARRAWEELGRRNQESLDTAEALKNGRIAVVSGVQVVPYYREPSRTGSASQRPGTREGVPQYGGSAAGASSAGAGAAGLASLGDDDEQYGEYGRPSPTNTDPFTEHQRQPLHHEPDVASLATGTYRPYPAGTDAGMAQKAAAAAAQRYAPPSTGSHGDGRSQPASTAAQPSQQFYQHAPQETFLHSAPSSSAGGTVPAGHSAPTRREDLRSEPSYVDTLSEGDTEYVIEPTGQFRHDDRGRPIVFQQRPAARGGEEEADEPYDDDVVRSEAEYGPRYGGGGGSSAPPEAPSVPASGAQGMAAPGGYPATSAGVAGGSAVSGAHAGPDYEGSGYGGWEQVQTTRHHHPTRLSDVLEEEEERSSRRTGEFSER</sequence>
<keyword evidence="1" id="KW-0175">Coiled coil</keyword>
<protein>
    <recommendedName>
        <fullName evidence="6">Apple domain-containing protein</fullName>
    </recommendedName>
</protein>
<keyword evidence="3" id="KW-0732">Signal</keyword>
<dbReference type="eggNOG" id="ENOG502R2UZ">
    <property type="taxonomic scope" value="Eukaryota"/>
</dbReference>
<accession>M2MM72</accession>
<organism evidence="4 5">
    <name type="scientific">Baudoinia panamericana (strain UAMH 10762)</name>
    <name type="common">Angels' share fungus</name>
    <name type="synonym">Baudoinia compniacensis (strain UAMH 10762)</name>
    <dbReference type="NCBI Taxonomy" id="717646"/>
    <lineage>
        <taxon>Eukaryota</taxon>
        <taxon>Fungi</taxon>
        <taxon>Dikarya</taxon>
        <taxon>Ascomycota</taxon>
        <taxon>Pezizomycotina</taxon>
        <taxon>Dothideomycetes</taxon>
        <taxon>Dothideomycetidae</taxon>
        <taxon>Mycosphaerellales</taxon>
        <taxon>Teratosphaeriaceae</taxon>
        <taxon>Baudoinia</taxon>
    </lineage>
</organism>
<feature type="compositionally biased region" description="Basic and acidic residues" evidence="2">
    <location>
        <begin position="840"/>
        <end position="853"/>
    </location>
</feature>
<proteinExistence type="predicted"/>
<dbReference type="KEGG" id="bcom:BAUCODRAFT_146406"/>
<feature type="compositionally biased region" description="Low complexity" evidence="2">
    <location>
        <begin position="1047"/>
        <end position="1062"/>
    </location>
</feature>
<evidence type="ECO:0008006" key="6">
    <source>
        <dbReference type="Google" id="ProtNLM"/>
    </source>
</evidence>
<feature type="compositionally biased region" description="Low complexity" evidence="2">
    <location>
        <begin position="898"/>
        <end position="910"/>
    </location>
</feature>
<dbReference type="AlphaFoldDB" id="M2MM72"/>
<evidence type="ECO:0000256" key="1">
    <source>
        <dbReference type="SAM" id="Coils"/>
    </source>
</evidence>
<evidence type="ECO:0000256" key="2">
    <source>
        <dbReference type="SAM" id="MobiDB-lite"/>
    </source>
</evidence>
<feature type="chain" id="PRO_5004021308" description="Apple domain-containing protein" evidence="3">
    <location>
        <begin position="23"/>
        <end position="1108"/>
    </location>
</feature>
<evidence type="ECO:0000313" key="4">
    <source>
        <dbReference type="EMBL" id="EMC97786.1"/>
    </source>
</evidence>
<dbReference type="Proteomes" id="UP000011761">
    <property type="component" value="Unassembled WGS sequence"/>
</dbReference>
<feature type="coiled-coil region" evidence="1">
    <location>
        <begin position="711"/>
        <end position="738"/>
    </location>
</feature>
<evidence type="ECO:0000313" key="5">
    <source>
        <dbReference type="Proteomes" id="UP000011761"/>
    </source>
</evidence>
<dbReference type="GeneID" id="19108685"/>
<dbReference type="EMBL" id="KB445553">
    <property type="protein sequence ID" value="EMC97786.1"/>
    <property type="molecule type" value="Genomic_DNA"/>
</dbReference>
<feature type="compositionally biased region" description="Low complexity" evidence="2">
    <location>
        <begin position="867"/>
        <end position="886"/>
    </location>
</feature>
<dbReference type="OrthoDB" id="5945798at2759"/>
<name>M2MM72_BAUPA</name>
<evidence type="ECO:0000256" key="3">
    <source>
        <dbReference type="SAM" id="SignalP"/>
    </source>
</evidence>
<feature type="region of interest" description="Disordered" evidence="2">
    <location>
        <begin position="779"/>
        <end position="1108"/>
    </location>
</feature>
<feature type="compositionally biased region" description="Polar residues" evidence="2">
    <location>
        <begin position="528"/>
        <end position="540"/>
    </location>
</feature>
<feature type="compositionally biased region" description="Low complexity" evidence="2">
    <location>
        <begin position="411"/>
        <end position="423"/>
    </location>
</feature>
<feature type="compositionally biased region" description="Low complexity" evidence="2">
    <location>
        <begin position="800"/>
        <end position="819"/>
    </location>
</feature>
<reference evidence="4 5" key="1">
    <citation type="journal article" date="2012" name="PLoS Pathog.">
        <title>Diverse lifestyles and strategies of plant pathogenesis encoded in the genomes of eighteen Dothideomycetes fungi.</title>
        <authorList>
            <person name="Ohm R.A."/>
            <person name="Feau N."/>
            <person name="Henrissat B."/>
            <person name="Schoch C.L."/>
            <person name="Horwitz B.A."/>
            <person name="Barry K.W."/>
            <person name="Condon B.J."/>
            <person name="Copeland A.C."/>
            <person name="Dhillon B."/>
            <person name="Glaser F."/>
            <person name="Hesse C.N."/>
            <person name="Kosti I."/>
            <person name="LaButti K."/>
            <person name="Lindquist E.A."/>
            <person name="Lucas S."/>
            <person name="Salamov A.A."/>
            <person name="Bradshaw R.E."/>
            <person name="Ciuffetti L."/>
            <person name="Hamelin R.C."/>
            <person name="Kema G.H.J."/>
            <person name="Lawrence C."/>
            <person name="Scott J.A."/>
            <person name="Spatafora J.W."/>
            <person name="Turgeon B.G."/>
            <person name="de Wit P.J.G.M."/>
            <person name="Zhong S."/>
            <person name="Goodwin S.B."/>
            <person name="Grigoriev I.V."/>
        </authorList>
    </citation>
    <scope>NUCLEOTIDE SEQUENCE [LARGE SCALE GENOMIC DNA]</scope>
    <source>
        <strain evidence="4 5">UAMH 10762</strain>
    </source>
</reference>
<feature type="compositionally biased region" description="Low complexity" evidence="2">
    <location>
        <begin position="541"/>
        <end position="582"/>
    </location>
</feature>
<gene>
    <name evidence="4" type="ORF">BAUCODRAFT_146406</name>
</gene>
<feature type="signal peptide" evidence="3">
    <location>
        <begin position="1"/>
        <end position="22"/>
    </location>
</feature>